<protein>
    <submittedName>
        <fullName evidence="4">NUDIX hydrolase</fullName>
    </submittedName>
</protein>
<sequence length="184" mass="20924">MGKRGRKKKDSPEGMLLEMLEITDQDGNVVGLLPRGQIHEQKLFHKAVHVFLFNPEGKIYLQKRSRLKDENPGKWDSSASGHVSPGEPYPVAARRELKEELGLLCGLSEVGRLPASPETGYEFVVLFKGTTRKSPKPNPLEIEEGRFVDPAELEEWLAKKPQDFTPTFRLLWEKFGKQPVPRKH</sequence>
<dbReference type="InterPro" id="IPR015797">
    <property type="entry name" value="NUDIX_hydrolase-like_dom_sf"/>
</dbReference>
<dbReference type="PROSITE" id="PS51462">
    <property type="entry name" value="NUDIX"/>
    <property type="match status" value="1"/>
</dbReference>
<evidence type="ECO:0000313" key="5">
    <source>
        <dbReference type="Proteomes" id="UP000078390"/>
    </source>
</evidence>
<dbReference type="InterPro" id="IPR020084">
    <property type="entry name" value="NUDIX_hydrolase_CS"/>
</dbReference>
<keyword evidence="1 4" id="KW-0378">Hydrolase</keyword>
<comment type="caution">
    <text evidence="4">The sequence shown here is derived from an EMBL/GenBank/DDBJ whole genome shotgun (WGS) entry which is preliminary data.</text>
</comment>
<accession>A0A179D5B4</accession>
<dbReference type="STRING" id="999894.TDIS_0907"/>
<dbReference type="RefSeq" id="WP_084270959.1">
    <property type="nucleotide sequence ID" value="NZ_LWLG01000004.1"/>
</dbReference>
<dbReference type="InterPro" id="IPR000086">
    <property type="entry name" value="NUDIX_hydrolase_dom"/>
</dbReference>
<feature type="region of interest" description="Disordered" evidence="2">
    <location>
        <begin position="69"/>
        <end position="89"/>
    </location>
</feature>
<dbReference type="SUPFAM" id="SSF55811">
    <property type="entry name" value="Nudix"/>
    <property type="match status" value="1"/>
</dbReference>
<dbReference type="AlphaFoldDB" id="A0A179D5B4"/>
<proteinExistence type="predicted"/>
<evidence type="ECO:0000259" key="3">
    <source>
        <dbReference type="PROSITE" id="PS51462"/>
    </source>
</evidence>
<dbReference type="OrthoDB" id="9804563at2"/>
<dbReference type="GO" id="GO:0016787">
    <property type="term" value="F:hydrolase activity"/>
    <property type="evidence" value="ECO:0007669"/>
    <property type="project" value="UniProtKB-KW"/>
</dbReference>
<evidence type="ECO:0000313" key="4">
    <source>
        <dbReference type="EMBL" id="OAQ20981.1"/>
    </source>
</evidence>
<evidence type="ECO:0000256" key="2">
    <source>
        <dbReference type="SAM" id="MobiDB-lite"/>
    </source>
</evidence>
<dbReference type="Gene3D" id="3.90.79.10">
    <property type="entry name" value="Nucleoside Triphosphate Pyrophosphohydrolase"/>
    <property type="match status" value="1"/>
</dbReference>
<name>A0A179D5B4_9BACT</name>
<evidence type="ECO:0000256" key="1">
    <source>
        <dbReference type="ARBA" id="ARBA00022801"/>
    </source>
</evidence>
<dbReference type="PANTHER" id="PTHR10885:SF0">
    <property type="entry name" value="ISOPENTENYL-DIPHOSPHATE DELTA-ISOMERASE"/>
    <property type="match status" value="1"/>
</dbReference>
<feature type="domain" description="Nudix hydrolase" evidence="3">
    <location>
        <begin position="43"/>
        <end position="170"/>
    </location>
</feature>
<dbReference type="Pfam" id="PF00293">
    <property type="entry name" value="NUDIX"/>
    <property type="match status" value="1"/>
</dbReference>
<reference evidence="4 5" key="1">
    <citation type="submission" date="2016-04" db="EMBL/GenBank/DDBJ databases">
        <title>Genome analysis of Thermosulfurimonas dismutans, the first thermophilic sulfur-disproportionating bacterium of the phylum Thermodesulfobacteria.</title>
        <authorList>
            <person name="Mardanov A.V."/>
            <person name="Beletsky A.V."/>
            <person name="Kadnikov V.V."/>
            <person name="Slobodkin A.I."/>
            <person name="Ravin N.V."/>
        </authorList>
    </citation>
    <scope>NUCLEOTIDE SEQUENCE [LARGE SCALE GENOMIC DNA]</scope>
    <source>
        <strain evidence="4 5">S95</strain>
    </source>
</reference>
<organism evidence="4 5">
    <name type="scientific">Thermosulfurimonas dismutans</name>
    <dbReference type="NCBI Taxonomy" id="999894"/>
    <lineage>
        <taxon>Bacteria</taxon>
        <taxon>Pseudomonadati</taxon>
        <taxon>Thermodesulfobacteriota</taxon>
        <taxon>Thermodesulfobacteria</taxon>
        <taxon>Thermodesulfobacteriales</taxon>
        <taxon>Thermodesulfobacteriaceae</taxon>
        <taxon>Thermosulfurimonas</taxon>
    </lineage>
</organism>
<dbReference type="EMBL" id="LWLG01000004">
    <property type="protein sequence ID" value="OAQ20981.1"/>
    <property type="molecule type" value="Genomic_DNA"/>
</dbReference>
<keyword evidence="5" id="KW-1185">Reference proteome</keyword>
<dbReference type="PANTHER" id="PTHR10885">
    <property type="entry name" value="ISOPENTENYL-DIPHOSPHATE DELTA-ISOMERASE"/>
    <property type="match status" value="1"/>
</dbReference>
<dbReference type="Proteomes" id="UP000078390">
    <property type="component" value="Unassembled WGS sequence"/>
</dbReference>
<dbReference type="CDD" id="cd04692">
    <property type="entry name" value="NUDIX_Hydrolase"/>
    <property type="match status" value="1"/>
</dbReference>
<dbReference type="PROSITE" id="PS00893">
    <property type="entry name" value="NUDIX_BOX"/>
    <property type="match status" value="1"/>
</dbReference>
<gene>
    <name evidence="4" type="ORF">TDIS_0907</name>
</gene>